<comment type="caution">
    <text evidence="3">The sequence shown here is derived from an EMBL/GenBank/DDBJ whole genome shotgun (WGS) entry which is preliminary data.</text>
</comment>
<evidence type="ECO:0000256" key="1">
    <source>
        <dbReference type="SAM" id="Phobius"/>
    </source>
</evidence>
<evidence type="ECO:0000256" key="2">
    <source>
        <dbReference type="SAM" id="SignalP"/>
    </source>
</evidence>
<sequence length="358" mass="37109">MITRPRSRIAVTAVALLAALGSLALPSSALADDAQADAVSWSVSPADDAGADGRVAIEHELDPGESVEEHVLVRNLGASDVVFSLSAADGFYTEAGRFDMLASDQESTGAGTWIAIPDDVEIPAGGSAVIPFTITVPENAEPGDHAAGVAASVISVKTDDAGTTGVGVESRVGVKVITRVAGAITPAFAVGGVQADFRVEANPFEAGELTVTFDVENTGNARMDTAGTLSIAGQQVAFPTEGQRPQVLLPGETRSFTLTMTGVWPLVFLAGDLTVAPVAASLDGDTLAVESSTTQVTAWAMPWPQLLVVAGVALLVFALLWNRIRSRRRVEDLISQAVERGREEALAVSDHDREKVAG</sequence>
<evidence type="ECO:0000313" key="4">
    <source>
        <dbReference type="Proteomes" id="UP000033572"/>
    </source>
</evidence>
<feature type="chain" id="PRO_5002444530" description="DUF916 domain-containing protein" evidence="2">
    <location>
        <begin position="32"/>
        <end position="358"/>
    </location>
</feature>
<dbReference type="EMBL" id="JYIU01000037">
    <property type="protein sequence ID" value="KJL23013.1"/>
    <property type="molecule type" value="Genomic_DNA"/>
</dbReference>
<proteinExistence type="predicted"/>
<name>A0A0F0KQ61_9MICO</name>
<dbReference type="PATRIC" id="fig|104336.4.peg.1213"/>
<keyword evidence="4" id="KW-1185">Reference proteome</keyword>
<accession>A0A0F0KQ61</accession>
<reference evidence="3" key="1">
    <citation type="submission" date="2015-02" db="EMBL/GenBank/DDBJ databases">
        <title>Draft genome sequences of ten Microbacterium spp. with emphasis on heavy metal contaminated environments.</title>
        <authorList>
            <person name="Corretto E."/>
        </authorList>
    </citation>
    <scope>NUCLEOTIDE SEQUENCE [LARGE SCALE GENOMIC DNA]</scope>
    <source>
        <strain evidence="3">DSM 12966</strain>
    </source>
</reference>
<keyword evidence="1" id="KW-0472">Membrane</keyword>
<evidence type="ECO:0000313" key="3">
    <source>
        <dbReference type="EMBL" id="KJL23013.1"/>
    </source>
</evidence>
<organism evidence="3 4">
    <name type="scientific">Microbacterium foliorum</name>
    <dbReference type="NCBI Taxonomy" id="104336"/>
    <lineage>
        <taxon>Bacteria</taxon>
        <taxon>Bacillati</taxon>
        <taxon>Actinomycetota</taxon>
        <taxon>Actinomycetes</taxon>
        <taxon>Micrococcales</taxon>
        <taxon>Microbacteriaceae</taxon>
        <taxon>Microbacterium</taxon>
    </lineage>
</organism>
<dbReference type="AlphaFoldDB" id="A0A0F0KQ61"/>
<protein>
    <recommendedName>
        <fullName evidence="5">DUF916 domain-containing protein</fullName>
    </recommendedName>
</protein>
<feature type="transmembrane region" description="Helical" evidence="1">
    <location>
        <begin position="303"/>
        <end position="321"/>
    </location>
</feature>
<keyword evidence="2" id="KW-0732">Signal</keyword>
<keyword evidence="1" id="KW-0812">Transmembrane</keyword>
<dbReference type="Proteomes" id="UP000033572">
    <property type="component" value="Unassembled WGS sequence"/>
</dbReference>
<evidence type="ECO:0008006" key="5">
    <source>
        <dbReference type="Google" id="ProtNLM"/>
    </source>
</evidence>
<gene>
    <name evidence="3" type="ORF">RN50_01184</name>
</gene>
<keyword evidence="1" id="KW-1133">Transmembrane helix</keyword>
<feature type="signal peptide" evidence="2">
    <location>
        <begin position="1"/>
        <end position="31"/>
    </location>
</feature>